<feature type="compositionally biased region" description="Polar residues" evidence="1">
    <location>
        <begin position="18"/>
        <end position="30"/>
    </location>
</feature>
<evidence type="ECO:0000313" key="3">
    <source>
        <dbReference type="Proteomes" id="UP000297245"/>
    </source>
</evidence>
<feature type="compositionally biased region" description="Polar residues" evidence="1">
    <location>
        <begin position="39"/>
        <end position="48"/>
    </location>
</feature>
<feature type="region of interest" description="Disordered" evidence="1">
    <location>
        <begin position="1"/>
        <end position="86"/>
    </location>
</feature>
<dbReference type="EMBL" id="ML179337">
    <property type="protein sequence ID" value="THU90362.1"/>
    <property type="molecule type" value="Genomic_DNA"/>
</dbReference>
<protein>
    <submittedName>
        <fullName evidence="2">Uncharacterized protein</fullName>
    </submittedName>
</protein>
<dbReference type="OrthoDB" id="3270652at2759"/>
<proteinExistence type="predicted"/>
<gene>
    <name evidence="2" type="ORF">K435DRAFT_864383</name>
</gene>
<keyword evidence="3" id="KW-1185">Reference proteome</keyword>
<accession>A0A4S8LM36</accession>
<reference evidence="2 3" key="1">
    <citation type="journal article" date="2019" name="Nat. Ecol. Evol.">
        <title>Megaphylogeny resolves global patterns of mushroom evolution.</title>
        <authorList>
            <person name="Varga T."/>
            <person name="Krizsan K."/>
            <person name="Foldi C."/>
            <person name="Dima B."/>
            <person name="Sanchez-Garcia M."/>
            <person name="Sanchez-Ramirez S."/>
            <person name="Szollosi G.J."/>
            <person name="Szarkandi J.G."/>
            <person name="Papp V."/>
            <person name="Albert L."/>
            <person name="Andreopoulos W."/>
            <person name="Angelini C."/>
            <person name="Antonin V."/>
            <person name="Barry K.W."/>
            <person name="Bougher N.L."/>
            <person name="Buchanan P."/>
            <person name="Buyck B."/>
            <person name="Bense V."/>
            <person name="Catcheside P."/>
            <person name="Chovatia M."/>
            <person name="Cooper J."/>
            <person name="Damon W."/>
            <person name="Desjardin D."/>
            <person name="Finy P."/>
            <person name="Geml J."/>
            <person name="Haridas S."/>
            <person name="Hughes K."/>
            <person name="Justo A."/>
            <person name="Karasinski D."/>
            <person name="Kautmanova I."/>
            <person name="Kiss B."/>
            <person name="Kocsube S."/>
            <person name="Kotiranta H."/>
            <person name="LaButti K.M."/>
            <person name="Lechner B.E."/>
            <person name="Liimatainen K."/>
            <person name="Lipzen A."/>
            <person name="Lukacs Z."/>
            <person name="Mihaltcheva S."/>
            <person name="Morgado L.N."/>
            <person name="Niskanen T."/>
            <person name="Noordeloos M.E."/>
            <person name="Ohm R.A."/>
            <person name="Ortiz-Santana B."/>
            <person name="Ovrebo C."/>
            <person name="Racz N."/>
            <person name="Riley R."/>
            <person name="Savchenko A."/>
            <person name="Shiryaev A."/>
            <person name="Soop K."/>
            <person name="Spirin V."/>
            <person name="Szebenyi C."/>
            <person name="Tomsovsky M."/>
            <person name="Tulloss R.E."/>
            <person name="Uehling J."/>
            <person name="Grigoriev I.V."/>
            <person name="Vagvolgyi C."/>
            <person name="Papp T."/>
            <person name="Martin F.M."/>
            <person name="Miettinen O."/>
            <person name="Hibbett D.S."/>
            <person name="Nagy L.G."/>
        </authorList>
    </citation>
    <scope>NUCLEOTIDE SEQUENCE [LARGE SCALE GENOMIC DNA]</scope>
    <source>
        <strain evidence="2 3">CBS 962.96</strain>
    </source>
</reference>
<dbReference type="Proteomes" id="UP000297245">
    <property type="component" value="Unassembled WGS sequence"/>
</dbReference>
<organism evidence="2 3">
    <name type="scientific">Dendrothele bispora (strain CBS 962.96)</name>
    <dbReference type="NCBI Taxonomy" id="1314807"/>
    <lineage>
        <taxon>Eukaryota</taxon>
        <taxon>Fungi</taxon>
        <taxon>Dikarya</taxon>
        <taxon>Basidiomycota</taxon>
        <taxon>Agaricomycotina</taxon>
        <taxon>Agaricomycetes</taxon>
        <taxon>Agaricomycetidae</taxon>
        <taxon>Agaricales</taxon>
        <taxon>Agaricales incertae sedis</taxon>
        <taxon>Dendrothele</taxon>
    </lineage>
</organism>
<evidence type="ECO:0000313" key="2">
    <source>
        <dbReference type="EMBL" id="THU90362.1"/>
    </source>
</evidence>
<name>A0A4S8LM36_DENBC</name>
<dbReference type="AlphaFoldDB" id="A0A4S8LM36"/>
<evidence type="ECO:0000256" key="1">
    <source>
        <dbReference type="SAM" id="MobiDB-lite"/>
    </source>
</evidence>
<sequence length="160" mass="17604">MTPAATSSEKLPPLIQASKESSLGVSSPSDADSRDESLESSTFRVTRGQNEESQDAEVATDVDTREDSSNVRINDMKNEDGRSSNAFIHQKMADKVKTDSNGIPLTPDQLEHAKDIVLDLLGWGVEPEYLVHIGVSSRTIYRIFTDLNLRLPRNLALCDS</sequence>
<feature type="compositionally biased region" description="Basic and acidic residues" evidence="1">
    <location>
        <begin position="62"/>
        <end position="82"/>
    </location>
</feature>